<evidence type="ECO:0000259" key="6">
    <source>
        <dbReference type="PROSITE" id="PS50043"/>
    </source>
</evidence>
<dbReference type="SUPFAM" id="SSF52172">
    <property type="entry name" value="CheY-like"/>
    <property type="match status" value="1"/>
</dbReference>
<dbReference type="GO" id="GO:0000160">
    <property type="term" value="P:phosphorelay signal transduction system"/>
    <property type="evidence" value="ECO:0007669"/>
    <property type="project" value="InterPro"/>
</dbReference>
<dbReference type="PANTHER" id="PTHR43214">
    <property type="entry name" value="TWO-COMPONENT RESPONSE REGULATOR"/>
    <property type="match status" value="1"/>
</dbReference>
<dbReference type="InterPro" id="IPR039420">
    <property type="entry name" value="WalR-like"/>
</dbReference>
<dbReference type="AlphaFoldDB" id="A0AAU8FHL0"/>
<dbReference type="InterPro" id="IPR016032">
    <property type="entry name" value="Sig_transdc_resp-reg_C-effctor"/>
</dbReference>
<evidence type="ECO:0000259" key="7">
    <source>
        <dbReference type="PROSITE" id="PS50110"/>
    </source>
</evidence>
<evidence type="ECO:0000256" key="2">
    <source>
        <dbReference type="ARBA" id="ARBA00023015"/>
    </source>
</evidence>
<accession>A0AAU8FHL0</accession>
<dbReference type="CDD" id="cd17535">
    <property type="entry name" value="REC_NarL-like"/>
    <property type="match status" value="1"/>
</dbReference>
<dbReference type="PANTHER" id="PTHR43214:SF41">
    <property type="entry name" value="NITRATE_NITRITE RESPONSE REGULATOR PROTEIN NARP"/>
    <property type="match status" value="1"/>
</dbReference>
<evidence type="ECO:0000256" key="1">
    <source>
        <dbReference type="ARBA" id="ARBA00022553"/>
    </source>
</evidence>
<dbReference type="PRINTS" id="PR00038">
    <property type="entry name" value="HTHLUXR"/>
</dbReference>
<dbReference type="SMART" id="SM00421">
    <property type="entry name" value="HTH_LUXR"/>
    <property type="match status" value="1"/>
</dbReference>
<feature type="modified residue" description="4-aspartylphosphate" evidence="5">
    <location>
        <position position="54"/>
    </location>
</feature>
<gene>
    <name evidence="8" type="ORF">ABV298_23085</name>
</gene>
<dbReference type="PROSITE" id="PS50110">
    <property type="entry name" value="RESPONSE_REGULATORY"/>
    <property type="match status" value="1"/>
</dbReference>
<feature type="domain" description="HTH luxR-type" evidence="6">
    <location>
        <begin position="144"/>
        <end position="209"/>
    </location>
</feature>
<dbReference type="CDD" id="cd06170">
    <property type="entry name" value="LuxR_C_like"/>
    <property type="match status" value="1"/>
</dbReference>
<evidence type="ECO:0000256" key="4">
    <source>
        <dbReference type="ARBA" id="ARBA00023163"/>
    </source>
</evidence>
<feature type="domain" description="Response regulatory" evidence="7">
    <location>
        <begin position="3"/>
        <end position="119"/>
    </location>
</feature>
<evidence type="ECO:0000256" key="3">
    <source>
        <dbReference type="ARBA" id="ARBA00023125"/>
    </source>
</evidence>
<dbReference type="GO" id="GO:0003677">
    <property type="term" value="F:DNA binding"/>
    <property type="evidence" value="ECO:0007669"/>
    <property type="project" value="UniProtKB-KW"/>
</dbReference>
<dbReference type="RefSeq" id="WP_353718514.1">
    <property type="nucleotide sequence ID" value="NZ_CP159289.1"/>
</dbReference>
<dbReference type="InterPro" id="IPR011006">
    <property type="entry name" value="CheY-like_superfamily"/>
</dbReference>
<dbReference type="SUPFAM" id="SSF46894">
    <property type="entry name" value="C-terminal effector domain of the bipartite response regulators"/>
    <property type="match status" value="1"/>
</dbReference>
<keyword evidence="2" id="KW-0805">Transcription regulation</keyword>
<name>A0AAU8FHL0_9BACT</name>
<dbReference type="PROSITE" id="PS00622">
    <property type="entry name" value="HTH_LUXR_1"/>
    <property type="match status" value="1"/>
</dbReference>
<protein>
    <submittedName>
        <fullName evidence="8">Response regulator transcription factor</fullName>
    </submittedName>
</protein>
<dbReference type="EMBL" id="CP159289">
    <property type="protein sequence ID" value="XCH23188.1"/>
    <property type="molecule type" value="Genomic_DNA"/>
</dbReference>
<reference evidence="8" key="1">
    <citation type="submission" date="2024-06" db="EMBL/GenBank/DDBJ databases">
        <title>Sequencing and assembly of the genome of Dyadobacter sp. strain 676, a symbiont of Cyamopsis tetragonoloba.</title>
        <authorList>
            <person name="Guro P."/>
            <person name="Sazanova A."/>
            <person name="Kuznetsova I."/>
            <person name="Belimov A."/>
            <person name="Safronova V."/>
        </authorList>
    </citation>
    <scope>NUCLEOTIDE SEQUENCE</scope>
    <source>
        <strain evidence="8">676</strain>
    </source>
</reference>
<dbReference type="GO" id="GO:0006355">
    <property type="term" value="P:regulation of DNA-templated transcription"/>
    <property type="evidence" value="ECO:0007669"/>
    <property type="project" value="InterPro"/>
</dbReference>
<dbReference type="Pfam" id="PF00196">
    <property type="entry name" value="GerE"/>
    <property type="match status" value="1"/>
</dbReference>
<dbReference type="SMART" id="SM00448">
    <property type="entry name" value="REC"/>
    <property type="match status" value="1"/>
</dbReference>
<keyword evidence="4" id="KW-0804">Transcription</keyword>
<keyword evidence="1 5" id="KW-0597">Phosphoprotein</keyword>
<keyword evidence="3" id="KW-0238">DNA-binding</keyword>
<evidence type="ECO:0000256" key="5">
    <source>
        <dbReference type="PROSITE-ProRule" id="PRU00169"/>
    </source>
</evidence>
<dbReference type="Pfam" id="PF00072">
    <property type="entry name" value="Response_reg"/>
    <property type="match status" value="1"/>
</dbReference>
<dbReference type="InterPro" id="IPR001789">
    <property type="entry name" value="Sig_transdc_resp-reg_receiver"/>
</dbReference>
<dbReference type="InterPro" id="IPR000792">
    <property type="entry name" value="Tscrpt_reg_LuxR_C"/>
</dbReference>
<dbReference type="Gene3D" id="3.40.50.2300">
    <property type="match status" value="1"/>
</dbReference>
<evidence type="ECO:0000313" key="8">
    <source>
        <dbReference type="EMBL" id="XCH23188.1"/>
    </source>
</evidence>
<organism evidence="8">
    <name type="scientific">Dyadobacter sp. 676</name>
    <dbReference type="NCBI Taxonomy" id="3088362"/>
    <lineage>
        <taxon>Bacteria</taxon>
        <taxon>Pseudomonadati</taxon>
        <taxon>Bacteroidota</taxon>
        <taxon>Cytophagia</taxon>
        <taxon>Cytophagales</taxon>
        <taxon>Spirosomataceae</taxon>
        <taxon>Dyadobacter</taxon>
    </lineage>
</organism>
<proteinExistence type="predicted"/>
<dbReference type="InterPro" id="IPR058245">
    <property type="entry name" value="NreC/VraR/RcsB-like_REC"/>
</dbReference>
<dbReference type="PROSITE" id="PS50043">
    <property type="entry name" value="HTH_LUXR_2"/>
    <property type="match status" value="1"/>
</dbReference>
<sequence length="221" mass="24984">MKTVLLVEDHSIVRMGVRLLIEDFLPSVTVIEAATFSETLKLLQSRFFDLVILDIKIPGGEAFNMIGKIRDIQSKVKILVFSSQDEELYAIHYVKAGANGFLPKDTSNEELEKAITSVLAGGTYISNVIQDQLVNNTLLERESKESPLEILSNRELEIMDMLLTGKWTKDIAIDLNIKESTVSTYKARIFEKLEVTNILELFKKVEIYKRRKAGFGNPTVD</sequence>